<evidence type="ECO:0000313" key="2">
    <source>
        <dbReference type="Proteomes" id="UP001291623"/>
    </source>
</evidence>
<gene>
    <name evidence="1" type="ORF">RND71_022001</name>
</gene>
<dbReference type="Proteomes" id="UP001291623">
    <property type="component" value="Unassembled WGS sequence"/>
</dbReference>
<reference evidence="1" key="1">
    <citation type="submission" date="2023-12" db="EMBL/GenBank/DDBJ databases">
        <title>Genome assembly of Anisodus tanguticus.</title>
        <authorList>
            <person name="Wang Y.-J."/>
        </authorList>
    </citation>
    <scope>NUCLEOTIDE SEQUENCE</scope>
    <source>
        <strain evidence="1">KB-2021</strain>
        <tissue evidence="1">Leaf</tissue>
    </source>
</reference>
<dbReference type="EMBL" id="JAVYJV010000011">
    <property type="protein sequence ID" value="KAK4359772.1"/>
    <property type="molecule type" value="Genomic_DNA"/>
</dbReference>
<dbReference type="AlphaFoldDB" id="A0AAE1RY43"/>
<organism evidence="1 2">
    <name type="scientific">Anisodus tanguticus</name>
    <dbReference type="NCBI Taxonomy" id="243964"/>
    <lineage>
        <taxon>Eukaryota</taxon>
        <taxon>Viridiplantae</taxon>
        <taxon>Streptophyta</taxon>
        <taxon>Embryophyta</taxon>
        <taxon>Tracheophyta</taxon>
        <taxon>Spermatophyta</taxon>
        <taxon>Magnoliopsida</taxon>
        <taxon>eudicotyledons</taxon>
        <taxon>Gunneridae</taxon>
        <taxon>Pentapetalae</taxon>
        <taxon>asterids</taxon>
        <taxon>lamiids</taxon>
        <taxon>Solanales</taxon>
        <taxon>Solanaceae</taxon>
        <taxon>Solanoideae</taxon>
        <taxon>Hyoscyameae</taxon>
        <taxon>Anisodus</taxon>
    </lineage>
</organism>
<proteinExistence type="predicted"/>
<comment type="caution">
    <text evidence="1">The sequence shown here is derived from an EMBL/GenBank/DDBJ whole genome shotgun (WGS) entry which is preliminary data.</text>
</comment>
<sequence length="431" mass="49899">MKGYGFVFLSTESLKLKRRGLIVKDEELSYGGNIMQPKLKSPTYRQVHEKPPHTYQAYLSRDEIERRYDELVDYENRYEAARTGVNHSYEYDGGRSVQGHNLNKYRGGVHHHGLDRCKLLALEDGLSRGDGSLPFDSQFSLKYAETARSPLSAHVQPRLIRLRDEVSCYPVPFLLEKLTMIERLEREERFILHPNDVSLYMESVSRSKDIVASSQYKECSNTSSGTSRMNYAPMIEDDMDFLGDIHSRSSTKLRQSLYLNEYGENHNYNTLEDYAARHKKLRSYQYDKVSSSRGDNMDYVYPKGKPRYTSDYGHSYERTSFLEQAVLDKRHAQAQILLEPHRENLNDTEFPQRDVGDLTFCFFFAWTVWHGPTSSLNFYLLPWLKEKHLGLFKAICVLMGWSSDAPPEGKLWIPVAVPSPNALAQKEDLIL</sequence>
<dbReference type="PANTHER" id="PTHR46619:SF5">
    <property type="entry name" value="XS DOMAIN-CONTAINING PROTEIN"/>
    <property type="match status" value="1"/>
</dbReference>
<name>A0AAE1RY43_9SOLA</name>
<evidence type="ECO:0000313" key="1">
    <source>
        <dbReference type="EMBL" id="KAK4359772.1"/>
    </source>
</evidence>
<dbReference type="PANTHER" id="PTHR46619">
    <property type="entry name" value="RNA RECOGNITION MOTIF XS DOMAIN PROTEIN-RELATED"/>
    <property type="match status" value="1"/>
</dbReference>
<accession>A0AAE1RY43</accession>
<protein>
    <submittedName>
        <fullName evidence="1">Uncharacterized protein</fullName>
    </submittedName>
</protein>
<keyword evidence="2" id="KW-1185">Reference proteome</keyword>